<organism evidence="2 3">
    <name type="scientific">Kitasatospora cathayae</name>
    <dbReference type="NCBI Taxonomy" id="3004092"/>
    <lineage>
        <taxon>Bacteria</taxon>
        <taxon>Bacillati</taxon>
        <taxon>Actinomycetota</taxon>
        <taxon>Actinomycetes</taxon>
        <taxon>Kitasatosporales</taxon>
        <taxon>Streptomycetaceae</taxon>
        <taxon>Kitasatospora</taxon>
    </lineage>
</organism>
<keyword evidence="1" id="KW-1133">Transmembrane helix</keyword>
<dbReference type="RefSeq" id="WP_270151633.1">
    <property type="nucleotide sequence ID" value="NZ_CP115451.1"/>
</dbReference>
<protein>
    <recommendedName>
        <fullName evidence="4">DUF2304 domain-containing protein</fullName>
    </recommendedName>
</protein>
<keyword evidence="1" id="KW-0812">Transmembrane</keyword>
<evidence type="ECO:0000313" key="2">
    <source>
        <dbReference type="EMBL" id="WBP91990.1"/>
    </source>
</evidence>
<keyword evidence="2" id="KW-0614">Plasmid</keyword>
<geneLocation type="plasmid" evidence="2 3">
    <name>punmamed2</name>
</geneLocation>
<reference evidence="2 3" key="1">
    <citation type="submission" date="2022-12" db="EMBL/GenBank/DDBJ databases">
        <title>HUAS 3-15.</title>
        <authorList>
            <person name="Mo P."/>
        </authorList>
    </citation>
    <scope>NUCLEOTIDE SEQUENCE [LARGE SCALE GENOMIC DNA]</scope>
    <source>
        <strain evidence="2 3">HUAS 3-15</strain>
        <plasmid evidence="2 3">punmamed2</plasmid>
    </source>
</reference>
<proteinExistence type="predicted"/>
<dbReference type="EMBL" id="CP115451">
    <property type="protein sequence ID" value="WBP91990.1"/>
    <property type="molecule type" value="Genomic_DNA"/>
</dbReference>
<accession>A0ABY7QIB2</accession>
<keyword evidence="3" id="KW-1185">Reference proteome</keyword>
<evidence type="ECO:0008006" key="4">
    <source>
        <dbReference type="Google" id="ProtNLM"/>
    </source>
</evidence>
<feature type="transmembrane region" description="Helical" evidence="1">
    <location>
        <begin position="33"/>
        <end position="59"/>
    </location>
</feature>
<sequence>MVVSASLAFVFGIITVFLYRSGAVRILSGLTLILFGFTLASTGLGPTISQLLTGLVHLIGSIRV</sequence>
<dbReference type="Proteomes" id="UP001212821">
    <property type="component" value="Plasmid punmamed2"/>
</dbReference>
<gene>
    <name evidence="2" type="ORF">O1G21_40070</name>
</gene>
<evidence type="ECO:0000256" key="1">
    <source>
        <dbReference type="SAM" id="Phobius"/>
    </source>
</evidence>
<keyword evidence="1" id="KW-0472">Membrane</keyword>
<evidence type="ECO:0000313" key="3">
    <source>
        <dbReference type="Proteomes" id="UP001212821"/>
    </source>
</evidence>
<name>A0ABY7QIB2_9ACTN</name>